<comment type="caution">
    <text evidence="3">The sequence shown here is derived from an EMBL/GenBank/DDBJ whole genome shotgun (WGS) entry which is preliminary data.</text>
</comment>
<dbReference type="InterPro" id="IPR028939">
    <property type="entry name" value="P5C_Rdtase_cat_N"/>
</dbReference>
<dbReference type="PANTHER" id="PTHR14239">
    <property type="entry name" value="DUDULIN-RELATED"/>
    <property type="match status" value="1"/>
</dbReference>
<proteinExistence type="predicted"/>
<protein>
    <submittedName>
        <fullName evidence="3">NAD(P)-binding domain-containing protein</fullName>
    </submittedName>
</protein>
<evidence type="ECO:0000256" key="1">
    <source>
        <dbReference type="ARBA" id="ARBA00023002"/>
    </source>
</evidence>
<dbReference type="InterPro" id="IPR036291">
    <property type="entry name" value="NAD(P)-bd_dom_sf"/>
</dbReference>
<keyword evidence="1" id="KW-0560">Oxidoreductase</keyword>
<accession>A0ABN1IZZ2</accession>
<gene>
    <name evidence="3" type="ORF">GCM10009105_37810</name>
</gene>
<evidence type="ECO:0000313" key="4">
    <source>
        <dbReference type="Proteomes" id="UP001501523"/>
    </source>
</evidence>
<feature type="domain" description="Pyrroline-5-carboxylate reductase catalytic N-terminal" evidence="2">
    <location>
        <begin position="2"/>
        <end position="93"/>
    </location>
</feature>
<evidence type="ECO:0000313" key="3">
    <source>
        <dbReference type="EMBL" id="GAA0724842.1"/>
    </source>
</evidence>
<dbReference type="PANTHER" id="PTHR14239:SF0">
    <property type="entry name" value="F420-DEPENDENT NADP REDUCTASE"/>
    <property type="match status" value="1"/>
</dbReference>
<name>A0ABN1IZZ2_9GAMM</name>
<dbReference type="Gene3D" id="3.40.50.720">
    <property type="entry name" value="NAD(P)-binding Rossmann-like Domain"/>
    <property type="match status" value="1"/>
</dbReference>
<reference evidence="3 4" key="1">
    <citation type="journal article" date="2019" name="Int. J. Syst. Evol. Microbiol.">
        <title>The Global Catalogue of Microorganisms (GCM) 10K type strain sequencing project: providing services to taxonomists for standard genome sequencing and annotation.</title>
        <authorList>
            <consortium name="The Broad Institute Genomics Platform"/>
            <consortium name="The Broad Institute Genome Sequencing Center for Infectious Disease"/>
            <person name="Wu L."/>
            <person name="Ma J."/>
        </authorList>
    </citation>
    <scope>NUCLEOTIDE SEQUENCE [LARGE SCALE GENOMIC DNA]</scope>
    <source>
        <strain evidence="3 4">JCM 15421</strain>
    </source>
</reference>
<evidence type="ECO:0000259" key="2">
    <source>
        <dbReference type="Pfam" id="PF03807"/>
    </source>
</evidence>
<dbReference type="SUPFAM" id="SSF51735">
    <property type="entry name" value="NAD(P)-binding Rossmann-fold domains"/>
    <property type="match status" value="1"/>
</dbReference>
<dbReference type="InterPro" id="IPR051267">
    <property type="entry name" value="STEAP_metalloreductase"/>
</dbReference>
<dbReference type="RefSeq" id="WP_343794135.1">
    <property type="nucleotide sequence ID" value="NZ_BAAAEU010000032.1"/>
</dbReference>
<dbReference type="EMBL" id="BAAAEU010000032">
    <property type="protein sequence ID" value="GAA0724842.1"/>
    <property type="molecule type" value="Genomic_DNA"/>
</dbReference>
<dbReference type="Pfam" id="PF03807">
    <property type="entry name" value="F420_oxidored"/>
    <property type="match status" value="1"/>
</dbReference>
<keyword evidence="4" id="KW-1185">Reference proteome</keyword>
<sequence>MKIGVIGSGDVAKALASGFLKHGHDVVIGTRDPAKLKDWAAQNSKARVGSFGDAADYGEVVVLAVKGTIAADALRIAGAANLAGKPIIDATNPMAEAPPHNGVLKFFTNLDESLMERLQREFPDAHFVKAFNSVGNTRMVNPTFQGGKPTMFICGANETAKKTVEGILDQFGWETADMGKVEAARAIEPLCMLWCIPGFLRNEWTHAFKLLK</sequence>
<organism evidence="3 4">
    <name type="scientific">Dokdonella soli</name>
    <dbReference type="NCBI Taxonomy" id="529810"/>
    <lineage>
        <taxon>Bacteria</taxon>
        <taxon>Pseudomonadati</taxon>
        <taxon>Pseudomonadota</taxon>
        <taxon>Gammaproteobacteria</taxon>
        <taxon>Lysobacterales</taxon>
        <taxon>Rhodanobacteraceae</taxon>
        <taxon>Dokdonella</taxon>
    </lineage>
</organism>
<dbReference type="Proteomes" id="UP001501523">
    <property type="component" value="Unassembled WGS sequence"/>
</dbReference>